<comment type="caution">
    <text evidence="16">The sequence shown here is derived from an EMBL/GenBank/DDBJ whole genome shotgun (WGS) entry which is preliminary data.</text>
</comment>
<dbReference type="CDD" id="cd06225">
    <property type="entry name" value="HAMP"/>
    <property type="match status" value="1"/>
</dbReference>
<dbReference type="GO" id="GO:0005886">
    <property type="term" value="C:plasma membrane"/>
    <property type="evidence" value="ECO:0007669"/>
    <property type="project" value="UniProtKB-SubCell"/>
</dbReference>
<dbReference type="SMART" id="SM00387">
    <property type="entry name" value="HATPase_c"/>
    <property type="match status" value="1"/>
</dbReference>
<gene>
    <name evidence="16" type="ORF">FB388_3947</name>
</gene>
<evidence type="ECO:0000256" key="5">
    <source>
        <dbReference type="ARBA" id="ARBA00022679"/>
    </source>
</evidence>
<evidence type="ECO:0000256" key="7">
    <source>
        <dbReference type="ARBA" id="ARBA00022777"/>
    </source>
</evidence>
<feature type="domain" description="HAMP" evidence="15">
    <location>
        <begin position="188"/>
        <end position="241"/>
    </location>
</feature>
<evidence type="ECO:0000256" key="8">
    <source>
        <dbReference type="ARBA" id="ARBA00022989"/>
    </source>
</evidence>
<dbReference type="SUPFAM" id="SSF55874">
    <property type="entry name" value="ATPase domain of HSP90 chaperone/DNA topoisomerase II/histidine kinase"/>
    <property type="match status" value="1"/>
</dbReference>
<dbReference type="InterPro" id="IPR036890">
    <property type="entry name" value="HATPase_C_sf"/>
</dbReference>
<dbReference type="InterPro" id="IPR005467">
    <property type="entry name" value="His_kinase_dom"/>
</dbReference>
<organism evidence="16 17">
    <name type="scientific">Pseudonocardia cypriaca</name>
    <dbReference type="NCBI Taxonomy" id="882449"/>
    <lineage>
        <taxon>Bacteria</taxon>
        <taxon>Bacillati</taxon>
        <taxon>Actinomycetota</taxon>
        <taxon>Actinomycetes</taxon>
        <taxon>Pseudonocardiales</taxon>
        <taxon>Pseudonocardiaceae</taxon>
        <taxon>Pseudonocardia</taxon>
    </lineage>
</organism>
<evidence type="ECO:0000256" key="6">
    <source>
        <dbReference type="ARBA" id="ARBA00022692"/>
    </source>
</evidence>
<evidence type="ECO:0000256" key="12">
    <source>
        <dbReference type="SAM" id="Phobius"/>
    </source>
</evidence>
<dbReference type="InterPro" id="IPR003661">
    <property type="entry name" value="HisK_dim/P_dom"/>
</dbReference>
<reference evidence="16 17" key="1">
    <citation type="submission" date="2019-06" db="EMBL/GenBank/DDBJ databases">
        <title>Sequencing the genomes of 1000 actinobacteria strains.</title>
        <authorList>
            <person name="Klenk H.-P."/>
        </authorList>
    </citation>
    <scope>NUCLEOTIDE SEQUENCE [LARGE SCALE GENOMIC DNA]</scope>
    <source>
        <strain evidence="16 17">DSM 45511</strain>
    </source>
</reference>
<dbReference type="EMBL" id="VFPH01000002">
    <property type="protein sequence ID" value="TQM36761.1"/>
    <property type="molecule type" value="Genomic_DNA"/>
</dbReference>
<keyword evidence="5" id="KW-0808">Transferase</keyword>
<keyword evidence="10 12" id="KW-0472">Membrane</keyword>
<dbReference type="Pfam" id="PF00672">
    <property type="entry name" value="HAMP"/>
    <property type="match status" value="1"/>
</dbReference>
<dbReference type="Gene3D" id="3.30.565.10">
    <property type="entry name" value="Histidine kinase-like ATPase, C-terminal domain"/>
    <property type="match status" value="1"/>
</dbReference>
<evidence type="ECO:0000256" key="13">
    <source>
        <dbReference type="SAM" id="SignalP"/>
    </source>
</evidence>
<evidence type="ECO:0000313" key="16">
    <source>
        <dbReference type="EMBL" id="TQM36761.1"/>
    </source>
</evidence>
<keyword evidence="13" id="KW-0732">Signal</keyword>
<dbReference type="Pfam" id="PF00512">
    <property type="entry name" value="HisKA"/>
    <property type="match status" value="1"/>
</dbReference>
<evidence type="ECO:0000256" key="11">
    <source>
        <dbReference type="SAM" id="MobiDB-lite"/>
    </source>
</evidence>
<keyword evidence="17" id="KW-1185">Reference proteome</keyword>
<feature type="domain" description="Histidine kinase" evidence="14">
    <location>
        <begin position="249"/>
        <end position="455"/>
    </location>
</feature>
<dbReference type="InterPro" id="IPR003594">
    <property type="entry name" value="HATPase_dom"/>
</dbReference>
<dbReference type="InterPro" id="IPR003660">
    <property type="entry name" value="HAMP_dom"/>
</dbReference>
<dbReference type="InterPro" id="IPR050428">
    <property type="entry name" value="TCS_sensor_his_kinase"/>
</dbReference>
<dbReference type="PROSITE" id="PS50885">
    <property type="entry name" value="HAMP"/>
    <property type="match status" value="1"/>
</dbReference>
<dbReference type="PROSITE" id="PS50109">
    <property type="entry name" value="HIS_KIN"/>
    <property type="match status" value="1"/>
</dbReference>
<dbReference type="SUPFAM" id="SSF158472">
    <property type="entry name" value="HAMP domain-like"/>
    <property type="match status" value="1"/>
</dbReference>
<sequence length="477" mass="50220">MNLGTRLALAFAAVAAAVAATVGVLAFYSAVDRVDGEVDRALQTAATAVVDGYEDVLHAPVAELPDGSPDGGDDRSRPLIAQRIAPDGTVTPLGGRPVTLPVGPADRALASGTVRGATRTTEVAVGDASHVVAYRVLTTALGGGRGAVQVGIDINLSRQVLSGLAKEVTLLALLVTVVAAGLGWLLARRIARRLVRLTAIAEDVSAAGSGGGDVPVEGRDEVARLSSSFNTMLRRLAESREAQERLIQDAAHELRTPLTSLRTNARVLRRLDRLDPRSRERLLADVEGETRELSHLVEELITLALARGTDEEEDDVQLAAVVRAAADRTRRRTGRVIGIDSDHTWVRGRRQALERAVGNLLENAAKFDTGGTGPIDIWARRGTITVSDRGPGLAAGDVHRVFDRFYRADAARSLPGSGLGLAIVADIAHAHDGTAFARNRPGGGAAIGIEIGASRLLPDSDPHHDHGSPVPETVVWS</sequence>
<keyword evidence="6 12" id="KW-0812">Transmembrane</keyword>
<comment type="subcellular location">
    <subcellularLocation>
        <location evidence="2">Cell membrane</location>
    </subcellularLocation>
</comment>
<evidence type="ECO:0000313" key="17">
    <source>
        <dbReference type="Proteomes" id="UP000319818"/>
    </source>
</evidence>
<dbReference type="PANTHER" id="PTHR45436:SF5">
    <property type="entry name" value="SENSOR HISTIDINE KINASE TRCS"/>
    <property type="match status" value="1"/>
</dbReference>
<feature type="compositionally biased region" description="Basic and acidic residues" evidence="11">
    <location>
        <begin position="458"/>
        <end position="467"/>
    </location>
</feature>
<dbReference type="Pfam" id="PF02518">
    <property type="entry name" value="HATPase_c"/>
    <property type="match status" value="1"/>
</dbReference>
<dbReference type="InterPro" id="IPR004358">
    <property type="entry name" value="Sig_transdc_His_kin-like_C"/>
</dbReference>
<dbReference type="Gene3D" id="1.10.287.130">
    <property type="match status" value="1"/>
</dbReference>
<dbReference type="AlphaFoldDB" id="A0A543FSI4"/>
<evidence type="ECO:0000259" key="14">
    <source>
        <dbReference type="PROSITE" id="PS50109"/>
    </source>
</evidence>
<name>A0A543FSI4_9PSEU</name>
<dbReference type="EC" id="2.7.13.3" evidence="3"/>
<comment type="catalytic activity">
    <reaction evidence="1">
        <text>ATP + protein L-histidine = ADP + protein N-phospho-L-histidine.</text>
        <dbReference type="EC" id="2.7.13.3"/>
    </reaction>
</comment>
<dbReference type="CDD" id="cd00075">
    <property type="entry name" value="HATPase"/>
    <property type="match status" value="1"/>
</dbReference>
<feature type="region of interest" description="Disordered" evidence="11">
    <location>
        <begin position="457"/>
        <end position="477"/>
    </location>
</feature>
<keyword evidence="7 16" id="KW-0418">Kinase</keyword>
<keyword evidence="9" id="KW-0902">Two-component regulatory system</keyword>
<evidence type="ECO:0000256" key="1">
    <source>
        <dbReference type="ARBA" id="ARBA00000085"/>
    </source>
</evidence>
<feature type="chain" id="PRO_5038340298" description="histidine kinase" evidence="13">
    <location>
        <begin position="20"/>
        <end position="477"/>
    </location>
</feature>
<evidence type="ECO:0000256" key="10">
    <source>
        <dbReference type="ARBA" id="ARBA00023136"/>
    </source>
</evidence>
<dbReference type="PRINTS" id="PR00344">
    <property type="entry name" value="BCTRLSENSOR"/>
</dbReference>
<evidence type="ECO:0000256" key="4">
    <source>
        <dbReference type="ARBA" id="ARBA00022553"/>
    </source>
</evidence>
<dbReference type="SMART" id="SM00304">
    <property type="entry name" value="HAMP"/>
    <property type="match status" value="1"/>
</dbReference>
<feature type="transmembrane region" description="Helical" evidence="12">
    <location>
        <begin position="168"/>
        <end position="187"/>
    </location>
</feature>
<dbReference type="OrthoDB" id="9786919at2"/>
<dbReference type="InterPro" id="IPR036097">
    <property type="entry name" value="HisK_dim/P_sf"/>
</dbReference>
<dbReference type="GO" id="GO:0000155">
    <property type="term" value="F:phosphorelay sensor kinase activity"/>
    <property type="evidence" value="ECO:0007669"/>
    <property type="project" value="InterPro"/>
</dbReference>
<evidence type="ECO:0000256" key="2">
    <source>
        <dbReference type="ARBA" id="ARBA00004236"/>
    </source>
</evidence>
<accession>A0A543FSI4</accession>
<evidence type="ECO:0000259" key="15">
    <source>
        <dbReference type="PROSITE" id="PS50885"/>
    </source>
</evidence>
<evidence type="ECO:0000256" key="9">
    <source>
        <dbReference type="ARBA" id="ARBA00023012"/>
    </source>
</evidence>
<dbReference type="PANTHER" id="PTHR45436">
    <property type="entry name" value="SENSOR HISTIDINE KINASE YKOH"/>
    <property type="match status" value="1"/>
</dbReference>
<dbReference type="SUPFAM" id="SSF47384">
    <property type="entry name" value="Homodimeric domain of signal transducing histidine kinase"/>
    <property type="match status" value="1"/>
</dbReference>
<dbReference type="Gene3D" id="6.10.340.10">
    <property type="match status" value="1"/>
</dbReference>
<dbReference type="SMART" id="SM00388">
    <property type="entry name" value="HisKA"/>
    <property type="match status" value="1"/>
</dbReference>
<dbReference type="Proteomes" id="UP000319818">
    <property type="component" value="Unassembled WGS sequence"/>
</dbReference>
<protein>
    <recommendedName>
        <fullName evidence="3">histidine kinase</fullName>
        <ecNumber evidence="3">2.7.13.3</ecNumber>
    </recommendedName>
</protein>
<feature type="signal peptide" evidence="13">
    <location>
        <begin position="1"/>
        <end position="19"/>
    </location>
</feature>
<dbReference type="RefSeq" id="WP_142103619.1">
    <property type="nucleotide sequence ID" value="NZ_VFPH01000002.1"/>
</dbReference>
<keyword evidence="4" id="KW-0597">Phosphoprotein</keyword>
<proteinExistence type="predicted"/>
<dbReference type="CDD" id="cd00082">
    <property type="entry name" value="HisKA"/>
    <property type="match status" value="1"/>
</dbReference>
<keyword evidence="8 12" id="KW-1133">Transmembrane helix</keyword>
<evidence type="ECO:0000256" key="3">
    <source>
        <dbReference type="ARBA" id="ARBA00012438"/>
    </source>
</evidence>